<dbReference type="InterPro" id="IPR046373">
    <property type="entry name" value="Acyl-CoA_Oxase/DH_mid-dom_sf"/>
</dbReference>
<dbReference type="FunFam" id="2.40.110.10:FF:000009">
    <property type="entry name" value="Acyl-CoA dehydrogenase"/>
    <property type="match status" value="1"/>
</dbReference>
<dbReference type="InterPro" id="IPR050741">
    <property type="entry name" value="Acyl-CoA_dehydrogenase"/>
</dbReference>
<dbReference type="Gene3D" id="1.10.540.10">
    <property type="entry name" value="Acyl-CoA dehydrogenase/oxidase, N-terminal domain"/>
    <property type="match status" value="1"/>
</dbReference>
<dbReference type="InterPro" id="IPR006091">
    <property type="entry name" value="Acyl-CoA_Oxase/DH_mid-dom"/>
</dbReference>
<protein>
    <submittedName>
        <fullName evidence="10">Acyl-CoA dehydrogenase</fullName>
    </submittedName>
</protein>
<dbReference type="GO" id="GO:0033539">
    <property type="term" value="P:fatty acid beta-oxidation using acyl-CoA dehydrogenase"/>
    <property type="evidence" value="ECO:0007669"/>
    <property type="project" value="TreeGrafter"/>
</dbReference>
<accession>A0A7I7UNX4</accession>
<name>A0A7I7UNX4_MYCPV</name>
<dbReference type="PANTHER" id="PTHR48083">
    <property type="entry name" value="MEDIUM-CHAIN SPECIFIC ACYL-COA DEHYDROGENASE, MITOCHONDRIAL-RELATED"/>
    <property type="match status" value="1"/>
</dbReference>
<comment type="cofactor">
    <cofactor evidence="1 6">
        <name>FAD</name>
        <dbReference type="ChEBI" id="CHEBI:57692"/>
    </cofactor>
</comment>
<dbReference type="Pfam" id="PF02771">
    <property type="entry name" value="Acyl-CoA_dh_N"/>
    <property type="match status" value="1"/>
</dbReference>
<evidence type="ECO:0000259" key="7">
    <source>
        <dbReference type="Pfam" id="PF00441"/>
    </source>
</evidence>
<dbReference type="InterPro" id="IPR009100">
    <property type="entry name" value="AcylCoA_DH/oxidase_NM_dom_sf"/>
</dbReference>
<evidence type="ECO:0000256" key="4">
    <source>
        <dbReference type="ARBA" id="ARBA00022827"/>
    </source>
</evidence>
<proteinExistence type="inferred from homology"/>
<feature type="domain" description="Acyl-CoA oxidase/dehydrogenase middle" evidence="8">
    <location>
        <begin position="122"/>
        <end position="217"/>
    </location>
</feature>
<dbReference type="Proteomes" id="UP000467252">
    <property type="component" value="Chromosome"/>
</dbReference>
<dbReference type="Gene3D" id="1.20.140.10">
    <property type="entry name" value="Butyryl-CoA Dehydrogenase, subunit A, domain 3"/>
    <property type="match status" value="1"/>
</dbReference>
<dbReference type="InterPro" id="IPR013786">
    <property type="entry name" value="AcylCoA_DH/ox_N"/>
</dbReference>
<dbReference type="AlphaFoldDB" id="A0A7I7UNX4"/>
<evidence type="ECO:0000313" key="11">
    <source>
        <dbReference type="Proteomes" id="UP000467252"/>
    </source>
</evidence>
<feature type="domain" description="Acyl-CoA dehydrogenase/oxidase C-terminal" evidence="7">
    <location>
        <begin position="229"/>
        <end position="375"/>
    </location>
</feature>
<dbReference type="GO" id="GO:0050660">
    <property type="term" value="F:flavin adenine dinucleotide binding"/>
    <property type="evidence" value="ECO:0007669"/>
    <property type="project" value="InterPro"/>
</dbReference>
<organism evidence="10 11">
    <name type="scientific">Mycolicibacterium pulveris</name>
    <name type="common">Mycobacterium pulveris</name>
    <dbReference type="NCBI Taxonomy" id="36813"/>
    <lineage>
        <taxon>Bacteria</taxon>
        <taxon>Bacillati</taxon>
        <taxon>Actinomycetota</taxon>
        <taxon>Actinomycetes</taxon>
        <taxon>Mycobacteriales</taxon>
        <taxon>Mycobacteriaceae</taxon>
        <taxon>Mycolicibacterium</taxon>
    </lineage>
</organism>
<dbReference type="SUPFAM" id="SSF47203">
    <property type="entry name" value="Acyl-CoA dehydrogenase C-terminal domain-like"/>
    <property type="match status" value="1"/>
</dbReference>
<evidence type="ECO:0000256" key="3">
    <source>
        <dbReference type="ARBA" id="ARBA00022630"/>
    </source>
</evidence>
<evidence type="ECO:0000256" key="2">
    <source>
        <dbReference type="ARBA" id="ARBA00009347"/>
    </source>
</evidence>
<keyword evidence="11" id="KW-1185">Reference proteome</keyword>
<dbReference type="InterPro" id="IPR009075">
    <property type="entry name" value="AcylCo_DH/oxidase_C"/>
</dbReference>
<dbReference type="PROSITE" id="PS00072">
    <property type="entry name" value="ACYL_COA_DH_1"/>
    <property type="match status" value="1"/>
</dbReference>
<dbReference type="PROSITE" id="PS00073">
    <property type="entry name" value="ACYL_COA_DH_2"/>
    <property type="match status" value="1"/>
</dbReference>
<evidence type="ECO:0000259" key="8">
    <source>
        <dbReference type="Pfam" id="PF02770"/>
    </source>
</evidence>
<dbReference type="PANTHER" id="PTHR48083:SF6">
    <property type="entry name" value="ACYL-COA DEHYDROGENASE 6"/>
    <property type="match status" value="1"/>
</dbReference>
<gene>
    <name evidence="10" type="primary">acd_5</name>
    <name evidence="10" type="ORF">MPUL_42560</name>
</gene>
<reference evidence="10 11" key="1">
    <citation type="journal article" date="2019" name="Emerg. Microbes Infect.">
        <title>Comprehensive subspecies identification of 175 nontuberculous mycobacteria species based on 7547 genomic profiles.</title>
        <authorList>
            <person name="Matsumoto Y."/>
            <person name="Kinjo T."/>
            <person name="Motooka D."/>
            <person name="Nabeya D."/>
            <person name="Jung N."/>
            <person name="Uechi K."/>
            <person name="Horii T."/>
            <person name="Iida T."/>
            <person name="Fujita J."/>
            <person name="Nakamura S."/>
        </authorList>
    </citation>
    <scope>NUCLEOTIDE SEQUENCE [LARGE SCALE GENOMIC DNA]</scope>
    <source>
        <strain evidence="10 11">JCM 6370</strain>
    </source>
</reference>
<feature type="domain" description="Acyl-CoA dehydrogenase/oxidase N-terminal" evidence="9">
    <location>
        <begin position="4"/>
        <end position="117"/>
    </location>
</feature>
<sequence>MTFTEDHEIFRTTVRGVIERYVLPYVDEWEERGIFPAHELFPQLADAGLLGLEYDVAYGGQGADHLYTLVLGEELGRIPSMGVFTAVAVQTDMATPSLHQHGSHALKERFLRPALEGRAVAAIAVTEPEAGSDVAGLRTRAVRDGDNWIINGSKLYITNGVQADWLCLLARTSDEGGSRGMSQIIVPTSTPGLQVSRSLRKVGNKASDTAELSFVDVRVPVANTIGEIGRGFSQQMRQFQHERMIGAYMAVGGMLEALARTRRFVCDRRAFGKSLGHNQYIQYRLAELSAELDLLRAYTHACAEAFVRGEDTQRQTAICKLKAARLQREIADWCLQFHGGQGYMEENWTARYFRDARLLSIGGGADEIMLRTLARLDGLPA</sequence>
<dbReference type="RefSeq" id="WP_163903680.1">
    <property type="nucleotide sequence ID" value="NZ_AP022599.1"/>
</dbReference>
<dbReference type="GO" id="GO:0003995">
    <property type="term" value="F:acyl-CoA dehydrogenase activity"/>
    <property type="evidence" value="ECO:0007669"/>
    <property type="project" value="InterPro"/>
</dbReference>
<dbReference type="Gene3D" id="2.40.110.10">
    <property type="entry name" value="Butyryl-CoA Dehydrogenase, subunit A, domain 2"/>
    <property type="match status" value="1"/>
</dbReference>
<dbReference type="EMBL" id="AP022599">
    <property type="protein sequence ID" value="BBY83098.1"/>
    <property type="molecule type" value="Genomic_DNA"/>
</dbReference>
<dbReference type="Pfam" id="PF00441">
    <property type="entry name" value="Acyl-CoA_dh_1"/>
    <property type="match status" value="1"/>
</dbReference>
<keyword evidence="3 6" id="KW-0285">Flavoprotein</keyword>
<dbReference type="InterPro" id="IPR006089">
    <property type="entry name" value="Acyl-CoA_DH_CS"/>
</dbReference>
<dbReference type="GO" id="GO:0005737">
    <property type="term" value="C:cytoplasm"/>
    <property type="evidence" value="ECO:0007669"/>
    <property type="project" value="TreeGrafter"/>
</dbReference>
<evidence type="ECO:0000256" key="5">
    <source>
        <dbReference type="ARBA" id="ARBA00023002"/>
    </source>
</evidence>
<comment type="similarity">
    <text evidence="2 6">Belongs to the acyl-CoA dehydrogenase family.</text>
</comment>
<evidence type="ECO:0000256" key="1">
    <source>
        <dbReference type="ARBA" id="ARBA00001974"/>
    </source>
</evidence>
<keyword evidence="4 6" id="KW-0274">FAD</keyword>
<evidence type="ECO:0000256" key="6">
    <source>
        <dbReference type="RuleBase" id="RU362125"/>
    </source>
</evidence>
<dbReference type="Pfam" id="PF02770">
    <property type="entry name" value="Acyl-CoA_dh_M"/>
    <property type="match status" value="1"/>
</dbReference>
<dbReference type="InterPro" id="IPR036250">
    <property type="entry name" value="AcylCo_DH-like_C"/>
</dbReference>
<dbReference type="InterPro" id="IPR037069">
    <property type="entry name" value="AcylCoA_DH/ox_N_sf"/>
</dbReference>
<evidence type="ECO:0000313" key="10">
    <source>
        <dbReference type="EMBL" id="BBY83098.1"/>
    </source>
</evidence>
<evidence type="ECO:0000259" key="9">
    <source>
        <dbReference type="Pfam" id="PF02771"/>
    </source>
</evidence>
<dbReference type="SUPFAM" id="SSF56645">
    <property type="entry name" value="Acyl-CoA dehydrogenase NM domain-like"/>
    <property type="match status" value="1"/>
</dbReference>
<keyword evidence="5 6" id="KW-0560">Oxidoreductase</keyword>